<evidence type="ECO:0000313" key="1">
    <source>
        <dbReference type="EMBL" id="MTI27959.1"/>
    </source>
</evidence>
<gene>
    <name evidence="1" type="ORF">E1163_23580</name>
</gene>
<name>A0ABW9RUQ3_9BACT</name>
<organism evidence="1 2">
    <name type="scientific">Fulvivirga kasyanovii</name>
    <dbReference type="NCBI Taxonomy" id="396812"/>
    <lineage>
        <taxon>Bacteria</taxon>
        <taxon>Pseudomonadati</taxon>
        <taxon>Bacteroidota</taxon>
        <taxon>Cytophagia</taxon>
        <taxon>Cytophagales</taxon>
        <taxon>Fulvivirgaceae</taxon>
        <taxon>Fulvivirga</taxon>
    </lineage>
</organism>
<keyword evidence="2" id="KW-1185">Reference proteome</keyword>
<dbReference type="Proteomes" id="UP000798808">
    <property type="component" value="Unassembled WGS sequence"/>
</dbReference>
<sequence length="663" mass="74468">MTTTLERGYDNFDESFEEFKSASELTKKEKAQKLISQVDILSKTREGLKYLYNKSLEMEAQGFFADTAWNDPEKLAPALVKGTLTAGSPGASYEIISELRMLAHSKADVHNGTKISRKDAEAYLEEVLVHNLEFAFQDLTEETRTVMNPQEVKRAFNLFSFLVAETGLHGIKDKLAEEIQLICEQRPVVTRKAREIIHMVSSKMTLDPENEADKRLLYYVHAVNSPTELAKQNSDPEAYAEAIKKLDSRELLEEAEKLAAPMRATGLATPFIASMLLHLAAVEPDLIPKALLLNKRGQAEWSKHEDLIIKLIGEVVSIDSFQCIYGLARVLEKSLLSRNAVKASLNNLRMISINPQVEKRILKCQTKPRKTVTAKQYLLAATLRVLGQPLGIGQGNNSTCQSARGISMWSQHSPAKLINMIITVAAQNNLILRFENVDLESNKLTKGLVDKLDYNLDAVSAVLVPHLDKIYNEMMRIASGRGEDPHKWVNPALYGHWIHIGFASAYSYLTNAIQDFKGFVRLFYAALHPEYNGGREVVYPNPLGIFVTSRAGAMIGFHAVSLLHVGKDDDGVMRAYFLNPNNEGRQDWGQGIRPSVYGHGEKHGVSSLPFHQFAARVYAFHFNSLETKAHLDSVPDEEIEKVEKLARESWGKSYVWSELKKQW</sequence>
<dbReference type="EMBL" id="SMLW01000649">
    <property type="protein sequence ID" value="MTI27959.1"/>
    <property type="molecule type" value="Genomic_DNA"/>
</dbReference>
<protein>
    <submittedName>
        <fullName evidence="1">Uncharacterized protein</fullName>
    </submittedName>
</protein>
<accession>A0ABW9RUQ3</accession>
<proteinExistence type="predicted"/>
<comment type="caution">
    <text evidence="1">The sequence shown here is derived from an EMBL/GenBank/DDBJ whole genome shotgun (WGS) entry which is preliminary data.</text>
</comment>
<dbReference type="RefSeq" id="WP_155175008.1">
    <property type="nucleotide sequence ID" value="NZ_BAAAFL010000068.1"/>
</dbReference>
<reference evidence="1 2" key="1">
    <citation type="submission" date="2019-02" db="EMBL/GenBank/DDBJ databases">
        <authorList>
            <person name="Goldberg S.R."/>
            <person name="Haltli B.A."/>
            <person name="Correa H."/>
            <person name="Russell K.G."/>
        </authorList>
    </citation>
    <scope>NUCLEOTIDE SEQUENCE [LARGE SCALE GENOMIC DNA]</scope>
    <source>
        <strain evidence="1 2">JCM 16186</strain>
    </source>
</reference>
<evidence type="ECO:0000313" key="2">
    <source>
        <dbReference type="Proteomes" id="UP000798808"/>
    </source>
</evidence>